<organism evidence="7">
    <name type="scientific">Cyprideis torosa</name>
    <dbReference type="NCBI Taxonomy" id="163714"/>
    <lineage>
        <taxon>Eukaryota</taxon>
        <taxon>Metazoa</taxon>
        <taxon>Ecdysozoa</taxon>
        <taxon>Arthropoda</taxon>
        <taxon>Crustacea</taxon>
        <taxon>Oligostraca</taxon>
        <taxon>Ostracoda</taxon>
        <taxon>Podocopa</taxon>
        <taxon>Podocopida</taxon>
        <taxon>Cytherocopina</taxon>
        <taxon>Cytheroidea</taxon>
        <taxon>Cytherideidae</taxon>
        <taxon>Cyprideis</taxon>
    </lineage>
</organism>
<sequence length="259" mass="29389">MQYKVSSEVDATPQEVQQFYEQNKSLLPKVPEEIELAHIVFEPLFSKENREKVIDKLKEIRQDILDGSSFSTKALVYSEDPGSSSNGGLYEKVRRGKFVKEFEEVAFTLKEGEISQPFKTEYGYHIVMLDKRRVTIKCHEDNSFVAKKVKQAGNGKVLVVDGGGSLRRALLGDNLARHAYENGWAGIVIYGCLRDSAIINEMPIGVYQTVAEVSWTESVDPDGDEVLYDVFIDDNLELVPTMMEVEVEEEILLRILPYR</sequence>
<keyword evidence="4 6" id="KW-0413">Isomerase</keyword>
<comment type="cofactor">
    <cofactor evidence="5">
        <name>Mg(2+)</name>
        <dbReference type="ChEBI" id="CHEBI:18420"/>
    </cofactor>
</comment>
<keyword evidence="5" id="KW-0479">Metal-binding</keyword>
<dbReference type="SUPFAM" id="SSF89562">
    <property type="entry name" value="RraA-like"/>
    <property type="match status" value="1"/>
</dbReference>
<dbReference type="PANTHER" id="PTHR47245:SF1">
    <property type="entry name" value="FOLDASE PROTEIN PRSA"/>
    <property type="match status" value="1"/>
</dbReference>
<dbReference type="InterPro" id="IPR046357">
    <property type="entry name" value="PPIase_dom_sf"/>
</dbReference>
<evidence type="ECO:0000256" key="1">
    <source>
        <dbReference type="ARBA" id="ARBA00000971"/>
    </source>
</evidence>
<dbReference type="Gene3D" id="3.10.50.40">
    <property type="match status" value="1"/>
</dbReference>
<dbReference type="EMBL" id="OB662240">
    <property type="protein sequence ID" value="CAD7229718.1"/>
    <property type="molecule type" value="Genomic_DNA"/>
</dbReference>
<protein>
    <recommendedName>
        <fullName evidence="6">Peptidyl-prolyl cis-trans isomerase</fullName>
        <ecNumber evidence="6">5.2.1.8</ecNumber>
    </recommendedName>
</protein>
<reference evidence="7" key="1">
    <citation type="submission" date="2020-11" db="EMBL/GenBank/DDBJ databases">
        <authorList>
            <person name="Tran Van P."/>
        </authorList>
    </citation>
    <scope>NUCLEOTIDE SEQUENCE</scope>
</reference>
<dbReference type="AlphaFoldDB" id="A0A7R8WDK0"/>
<proteinExistence type="predicted"/>
<dbReference type="Gene3D" id="3.50.30.40">
    <property type="entry name" value="Ribonuclease E inhibitor RraA/RraA-like"/>
    <property type="match status" value="1"/>
</dbReference>
<dbReference type="GO" id="GO:0046872">
    <property type="term" value="F:metal ion binding"/>
    <property type="evidence" value="ECO:0007669"/>
    <property type="project" value="UniProtKB-KW"/>
</dbReference>
<feature type="binding site" evidence="5">
    <location>
        <begin position="172"/>
        <end position="175"/>
    </location>
    <ligand>
        <name>substrate</name>
    </ligand>
</feature>
<dbReference type="InterPro" id="IPR005493">
    <property type="entry name" value="RraA/RraA-like"/>
</dbReference>
<dbReference type="EC" id="5.2.1.8" evidence="6"/>
<evidence type="ECO:0000256" key="4">
    <source>
        <dbReference type="ARBA" id="ARBA00023235"/>
    </source>
</evidence>
<dbReference type="GO" id="GO:0003755">
    <property type="term" value="F:peptidyl-prolyl cis-trans isomerase activity"/>
    <property type="evidence" value="ECO:0007669"/>
    <property type="project" value="UniProtKB-UniRule"/>
</dbReference>
<evidence type="ECO:0000256" key="6">
    <source>
        <dbReference type="RuleBase" id="RU363014"/>
    </source>
</evidence>
<dbReference type="CDD" id="cd16841">
    <property type="entry name" value="RraA_family"/>
    <property type="match status" value="1"/>
</dbReference>
<accession>A0A7R8WDK0</accession>
<dbReference type="InterPro" id="IPR000297">
    <property type="entry name" value="PPIase_PpiC"/>
</dbReference>
<dbReference type="Pfam" id="PF03737">
    <property type="entry name" value="RraA-like"/>
    <property type="match status" value="1"/>
</dbReference>
<dbReference type="PANTHER" id="PTHR47245">
    <property type="entry name" value="PEPTIDYLPROLYL ISOMERASE"/>
    <property type="match status" value="1"/>
</dbReference>
<dbReference type="InterPro" id="IPR036704">
    <property type="entry name" value="RraA/RraA-like_sf"/>
</dbReference>
<dbReference type="Pfam" id="PF00639">
    <property type="entry name" value="Rotamase"/>
    <property type="match status" value="1"/>
</dbReference>
<dbReference type="InterPro" id="IPR050245">
    <property type="entry name" value="PrsA_foldase"/>
</dbReference>
<dbReference type="SUPFAM" id="SSF54534">
    <property type="entry name" value="FKBP-like"/>
    <property type="match status" value="1"/>
</dbReference>
<keyword evidence="3 6" id="KW-0697">Rotamase</keyword>
<gene>
    <name evidence="7" type="ORF">CTOB1V02_LOCUS7586</name>
</gene>
<evidence type="ECO:0000313" key="7">
    <source>
        <dbReference type="EMBL" id="CAD7229718.1"/>
    </source>
</evidence>
<evidence type="ECO:0000256" key="2">
    <source>
        <dbReference type="ARBA" id="ARBA00022729"/>
    </source>
</evidence>
<dbReference type="OrthoDB" id="8300051at2759"/>
<dbReference type="PROSITE" id="PS50198">
    <property type="entry name" value="PPIC_PPIASE_2"/>
    <property type="match status" value="1"/>
</dbReference>
<evidence type="ECO:0000256" key="3">
    <source>
        <dbReference type="ARBA" id="ARBA00023110"/>
    </source>
</evidence>
<feature type="binding site" evidence="5">
    <location>
        <position position="194"/>
    </location>
    <ligand>
        <name>substrate</name>
    </ligand>
</feature>
<comment type="catalytic activity">
    <reaction evidence="1 6">
        <text>[protein]-peptidylproline (omega=180) = [protein]-peptidylproline (omega=0)</text>
        <dbReference type="Rhea" id="RHEA:16237"/>
        <dbReference type="Rhea" id="RHEA-COMP:10747"/>
        <dbReference type="Rhea" id="RHEA-COMP:10748"/>
        <dbReference type="ChEBI" id="CHEBI:83833"/>
        <dbReference type="ChEBI" id="CHEBI:83834"/>
        <dbReference type="EC" id="5.2.1.8"/>
    </reaction>
</comment>
<feature type="binding site" evidence="5">
    <location>
        <position position="195"/>
    </location>
    <ligand>
        <name>Mg(2+)</name>
        <dbReference type="ChEBI" id="CHEBI:18420"/>
    </ligand>
</feature>
<name>A0A7R8WDK0_9CRUS</name>
<keyword evidence="2" id="KW-0732">Signal</keyword>
<evidence type="ECO:0000256" key="5">
    <source>
        <dbReference type="PIRSR" id="PIRSR605493-1"/>
    </source>
</evidence>
<keyword evidence="5" id="KW-0460">Magnesium</keyword>